<dbReference type="Pfam" id="PF03795">
    <property type="entry name" value="YCII"/>
    <property type="match status" value="1"/>
</dbReference>
<dbReference type="PANTHER" id="PTHR33606">
    <property type="entry name" value="PROTEIN YCII"/>
    <property type="match status" value="1"/>
</dbReference>
<reference evidence="3" key="1">
    <citation type="submission" date="2024-05" db="EMBL/GenBank/DDBJ databases">
        <authorList>
            <person name="Cai S.Y."/>
            <person name="Jin L.M."/>
            <person name="Li H.R."/>
        </authorList>
    </citation>
    <scope>NUCLEOTIDE SEQUENCE</scope>
    <source>
        <strain evidence="3">A5-74</strain>
    </source>
</reference>
<dbReference type="RefSeq" id="WP_353651071.1">
    <property type="nucleotide sequence ID" value="NZ_CP159218.1"/>
</dbReference>
<organism evidence="3">
    <name type="scientific">Nakamurella sp. A5-74</name>
    <dbReference type="NCBI Taxonomy" id="3158264"/>
    <lineage>
        <taxon>Bacteria</taxon>
        <taxon>Bacillati</taxon>
        <taxon>Actinomycetota</taxon>
        <taxon>Actinomycetes</taxon>
        <taxon>Nakamurellales</taxon>
        <taxon>Nakamurellaceae</taxon>
        <taxon>Nakamurella</taxon>
    </lineage>
</organism>
<proteinExistence type="inferred from homology"/>
<dbReference type="InterPro" id="IPR051807">
    <property type="entry name" value="Sec-metab_biosynth-assoc"/>
</dbReference>
<dbReference type="PANTHER" id="PTHR33606:SF3">
    <property type="entry name" value="PROTEIN YCII"/>
    <property type="match status" value="1"/>
</dbReference>
<dbReference type="Gene3D" id="3.30.70.1060">
    <property type="entry name" value="Dimeric alpha+beta barrel"/>
    <property type="match status" value="1"/>
</dbReference>
<dbReference type="AlphaFoldDB" id="A0AAU8DVP9"/>
<evidence type="ECO:0000256" key="1">
    <source>
        <dbReference type="ARBA" id="ARBA00007689"/>
    </source>
</evidence>
<feature type="domain" description="YCII-related" evidence="2">
    <location>
        <begin position="4"/>
        <end position="87"/>
    </location>
</feature>
<comment type="similarity">
    <text evidence="1">Belongs to the YciI family.</text>
</comment>
<accession>A0AAU8DVP9</accession>
<gene>
    <name evidence="3" type="ORF">ABLG96_09395</name>
</gene>
<sequence length="96" mass="10742">MATFAVLYDYSPDSADARDEYRPAHREFLAGLQERGLIVLRGPYSDDAPAGALLIGRADTAQELERALDDDPFWLQHLIALRTVREWAVLSPSVLD</sequence>
<evidence type="ECO:0000259" key="2">
    <source>
        <dbReference type="Pfam" id="PF03795"/>
    </source>
</evidence>
<protein>
    <submittedName>
        <fullName evidence="3">YciI family protein</fullName>
    </submittedName>
</protein>
<evidence type="ECO:0000313" key="3">
    <source>
        <dbReference type="EMBL" id="XCG65466.1"/>
    </source>
</evidence>
<dbReference type="SUPFAM" id="SSF54909">
    <property type="entry name" value="Dimeric alpha+beta barrel"/>
    <property type="match status" value="1"/>
</dbReference>
<name>A0AAU8DVP9_9ACTN</name>
<dbReference type="InterPro" id="IPR011008">
    <property type="entry name" value="Dimeric_a/b-barrel"/>
</dbReference>
<dbReference type="EMBL" id="CP159218">
    <property type="protein sequence ID" value="XCG65466.1"/>
    <property type="molecule type" value="Genomic_DNA"/>
</dbReference>
<dbReference type="InterPro" id="IPR005545">
    <property type="entry name" value="YCII"/>
</dbReference>